<dbReference type="GO" id="GO:0034599">
    <property type="term" value="P:cellular response to oxidative stress"/>
    <property type="evidence" value="ECO:0007669"/>
    <property type="project" value="TreeGrafter"/>
</dbReference>
<comment type="caution">
    <text evidence="8">The sequence shown here is derived from an EMBL/GenBank/DDBJ whole genome shotgun (WGS) entry which is preliminary data.</text>
</comment>
<dbReference type="InterPro" id="IPR011900">
    <property type="entry name" value="GRX_bact"/>
</dbReference>
<evidence type="ECO:0000313" key="8">
    <source>
        <dbReference type="EMBL" id="GGF94198.1"/>
    </source>
</evidence>
<keyword evidence="4" id="KW-1015">Disulfide bond</keyword>
<dbReference type="InterPro" id="IPR036249">
    <property type="entry name" value="Thioredoxin-like_sf"/>
</dbReference>
<keyword evidence="2 6" id="KW-0813">Transport</keyword>
<protein>
    <recommendedName>
        <fullName evidence="6">Glutaredoxin</fullName>
    </recommendedName>
</protein>
<evidence type="ECO:0000256" key="3">
    <source>
        <dbReference type="ARBA" id="ARBA00022982"/>
    </source>
</evidence>
<dbReference type="Proteomes" id="UP000605253">
    <property type="component" value="Unassembled WGS sequence"/>
</dbReference>
<dbReference type="Gene3D" id="3.40.30.10">
    <property type="entry name" value="Glutaredoxin"/>
    <property type="match status" value="1"/>
</dbReference>
<dbReference type="InterPro" id="IPR014025">
    <property type="entry name" value="Glutaredoxin_subgr"/>
</dbReference>
<dbReference type="Pfam" id="PF00462">
    <property type="entry name" value="Glutaredoxin"/>
    <property type="match status" value="1"/>
</dbReference>
<accession>A0A917CPL9</accession>
<dbReference type="PROSITE" id="PS00195">
    <property type="entry name" value="GLUTAREDOXIN_1"/>
    <property type="match status" value="1"/>
</dbReference>
<feature type="domain" description="Glutaredoxin" evidence="7">
    <location>
        <begin position="5"/>
        <end position="64"/>
    </location>
</feature>
<dbReference type="EMBL" id="BMEO01000005">
    <property type="protein sequence ID" value="GGF94198.1"/>
    <property type="molecule type" value="Genomic_DNA"/>
</dbReference>
<reference evidence="8" key="1">
    <citation type="journal article" date="2014" name="Int. J. Syst. Evol. Microbiol.">
        <title>Complete genome sequence of Corynebacterium casei LMG S-19264T (=DSM 44701T), isolated from a smear-ripened cheese.</title>
        <authorList>
            <consortium name="US DOE Joint Genome Institute (JGI-PGF)"/>
            <person name="Walter F."/>
            <person name="Albersmeier A."/>
            <person name="Kalinowski J."/>
            <person name="Ruckert C."/>
        </authorList>
    </citation>
    <scope>NUCLEOTIDE SEQUENCE</scope>
    <source>
        <strain evidence="8">CGMCC 1.12181</strain>
    </source>
</reference>
<evidence type="ECO:0000313" key="9">
    <source>
        <dbReference type="Proteomes" id="UP000605253"/>
    </source>
</evidence>
<dbReference type="PROSITE" id="PS51354">
    <property type="entry name" value="GLUTAREDOXIN_2"/>
    <property type="match status" value="1"/>
</dbReference>
<dbReference type="NCBIfam" id="TIGR02181">
    <property type="entry name" value="GRX_bact"/>
    <property type="match status" value="1"/>
</dbReference>
<evidence type="ECO:0000256" key="5">
    <source>
        <dbReference type="ARBA" id="ARBA00023284"/>
    </source>
</evidence>
<dbReference type="PANTHER" id="PTHR45694">
    <property type="entry name" value="GLUTAREDOXIN 2"/>
    <property type="match status" value="1"/>
</dbReference>
<evidence type="ECO:0000256" key="2">
    <source>
        <dbReference type="ARBA" id="ARBA00022448"/>
    </source>
</evidence>
<organism evidence="8 9">
    <name type="scientific">Marinicella pacifica</name>
    <dbReference type="NCBI Taxonomy" id="1171543"/>
    <lineage>
        <taxon>Bacteria</taxon>
        <taxon>Pseudomonadati</taxon>
        <taxon>Pseudomonadota</taxon>
        <taxon>Gammaproteobacteria</taxon>
        <taxon>Lysobacterales</taxon>
        <taxon>Marinicellaceae</taxon>
        <taxon>Marinicella</taxon>
    </lineage>
</organism>
<sequence length="84" mass="9438">MSNEIIVYSTQVCPYCVAAKNLLKTKNLRFTEVLVDKNPEQRAIMIEKSGRTSVPQIFINGTHVGGFDDLSARVRNNTLQELLV</sequence>
<keyword evidence="5 6" id="KW-0676">Redox-active center</keyword>
<gene>
    <name evidence="8" type="primary">grx3</name>
    <name evidence="8" type="ORF">GCM10011365_14340</name>
</gene>
<dbReference type="RefSeq" id="WP_188365031.1">
    <property type="nucleotide sequence ID" value="NZ_BAABJF010000002.1"/>
</dbReference>
<dbReference type="InterPro" id="IPR011767">
    <property type="entry name" value="GLR_AS"/>
</dbReference>
<evidence type="ECO:0000256" key="1">
    <source>
        <dbReference type="ARBA" id="ARBA00007787"/>
    </source>
</evidence>
<comment type="function">
    <text evidence="6">Has a glutathione-disulfide oxidoreductase activity in the presence of NADPH and glutathione reductase. Reduces low molecular weight disulfides and proteins.</text>
</comment>
<dbReference type="CDD" id="cd03418">
    <property type="entry name" value="GRX_GRXb_1_3_like"/>
    <property type="match status" value="1"/>
</dbReference>
<dbReference type="GO" id="GO:0015038">
    <property type="term" value="F:glutathione disulfide oxidoreductase activity"/>
    <property type="evidence" value="ECO:0007669"/>
    <property type="project" value="UniProtKB-UniRule"/>
</dbReference>
<keyword evidence="6" id="KW-0963">Cytoplasm</keyword>
<dbReference type="SUPFAM" id="SSF52833">
    <property type="entry name" value="Thioredoxin-like"/>
    <property type="match status" value="1"/>
</dbReference>
<keyword evidence="3 6" id="KW-0249">Electron transport</keyword>
<name>A0A917CPL9_9GAMM</name>
<proteinExistence type="inferred from homology"/>
<dbReference type="AlphaFoldDB" id="A0A917CPL9"/>
<evidence type="ECO:0000259" key="7">
    <source>
        <dbReference type="Pfam" id="PF00462"/>
    </source>
</evidence>
<dbReference type="PANTHER" id="PTHR45694:SF18">
    <property type="entry name" value="GLUTAREDOXIN-1-RELATED"/>
    <property type="match status" value="1"/>
</dbReference>
<evidence type="ECO:0000256" key="6">
    <source>
        <dbReference type="RuleBase" id="RU364065"/>
    </source>
</evidence>
<dbReference type="InterPro" id="IPR002109">
    <property type="entry name" value="Glutaredoxin"/>
</dbReference>
<dbReference type="GO" id="GO:0005737">
    <property type="term" value="C:cytoplasm"/>
    <property type="evidence" value="ECO:0007669"/>
    <property type="project" value="TreeGrafter"/>
</dbReference>
<evidence type="ECO:0000256" key="4">
    <source>
        <dbReference type="ARBA" id="ARBA00023157"/>
    </source>
</evidence>
<dbReference type="GO" id="GO:0045454">
    <property type="term" value="P:cell redox homeostasis"/>
    <property type="evidence" value="ECO:0007669"/>
    <property type="project" value="InterPro"/>
</dbReference>
<keyword evidence="9" id="KW-1185">Reference proteome</keyword>
<comment type="similarity">
    <text evidence="1 6">Belongs to the glutaredoxin family.</text>
</comment>
<dbReference type="PRINTS" id="PR00160">
    <property type="entry name" value="GLUTAREDOXIN"/>
</dbReference>
<reference evidence="8" key="2">
    <citation type="submission" date="2020-09" db="EMBL/GenBank/DDBJ databases">
        <authorList>
            <person name="Sun Q."/>
            <person name="Zhou Y."/>
        </authorList>
    </citation>
    <scope>NUCLEOTIDE SEQUENCE</scope>
    <source>
        <strain evidence="8">CGMCC 1.12181</strain>
    </source>
</reference>